<dbReference type="CDD" id="cd16841">
    <property type="entry name" value="RraA_family"/>
    <property type="match status" value="1"/>
</dbReference>
<feature type="binding site" evidence="13">
    <location>
        <begin position="88"/>
        <end position="91"/>
    </location>
    <ligand>
        <name>substrate</name>
    </ligand>
</feature>
<gene>
    <name evidence="14" type="ORF">CVV65_13240</name>
</gene>
<evidence type="ECO:0000256" key="5">
    <source>
        <dbReference type="ARBA" id="ARBA00012213"/>
    </source>
</evidence>
<comment type="function">
    <text evidence="8">Catalyzes the aldol cleavage of 4-hydroxy-4-methyl-2-oxoglutarate (HMG) into 2 molecules of pyruvate. Also contains a secondary oxaloacetate (OAA) decarboxylase activity due to the common pyruvate enolate transition state formed following C-C bond cleavage in the retro-aldol and decarboxylation reactions.</text>
</comment>
<evidence type="ECO:0000256" key="10">
    <source>
        <dbReference type="ARBA" id="ARBA00030169"/>
    </source>
</evidence>
<comment type="similarity">
    <text evidence="3">Belongs to the class II aldolase/RraA-like family.</text>
</comment>
<evidence type="ECO:0000256" key="4">
    <source>
        <dbReference type="ARBA" id="ARBA00011233"/>
    </source>
</evidence>
<reference evidence="15" key="1">
    <citation type="submission" date="2017-11" db="EMBL/GenBank/DDBJ databases">
        <title>Complete Genome Sequence of Kyrpidia sp. Strain EA-1, a thermophilic, hydrogen-oxidizing Bacterium, isolated from the Azores.</title>
        <authorList>
            <person name="Reiner J.E."/>
            <person name="Lapp C.J."/>
            <person name="Bunk B."/>
            <person name="Gescher J."/>
        </authorList>
    </citation>
    <scope>NUCLEOTIDE SEQUENCE [LARGE SCALE GENOMIC DNA]</scope>
    <source>
        <strain evidence="15">EA-1</strain>
    </source>
</reference>
<dbReference type="EC" id="4.1.1.112" evidence="6"/>
<keyword evidence="13" id="KW-0479">Metal-binding</keyword>
<evidence type="ECO:0000256" key="12">
    <source>
        <dbReference type="ARBA" id="ARBA00047973"/>
    </source>
</evidence>
<evidence type="ECO:0000256" key="9">
    <source>
        <dbReference type="ARBA" id="ARBA00029596"/>
    </source>
</evidence>
<evidence type="ECO:0000256" key="6">
    <source>
        <dbReference type="ARBA" id="ARBA00012947"/>
    </source>
</evidence>
<dbReference type="Proteomes" id="UP000231932">
    <property type="component" value="Chromosome"/>
</dbReference>
<dbReference type="SUPFAM" id="SSF89562">
    <property type="entry name" value="RraA-like"/>
    <property type="match status" value="1"/>
</dbReference>
<dbReference type="InterPro" id="IPR005493">
    <property type="entry name" value="RraA/RraA-like"/>
</dbReference>
<dbReference type="Pfam" id="PF03737">
    <property type="entry name" value="RraA-like"/>
    <property type="match status" value="1"/>
</dbReference>
<dbReference type="InterPro" id="IPR036704">
    <property type="entry name" value="RraA/RraA-like_sf"/>
</dbReference>
<dbReference type="EC" id="4.1.3.17" evidence="5"/>
<dbReference type="EMBL" id="CP024955">
    <property type="protein sequence ID" value="ATY86606.1"/>
    <property type="molecule type" value="Genomic_DNA"/>
</dbReference>
<evidence type="ECO:0000256" key="2">
    <source>
        <dbReference type="ARBA" id="ARBA00001968"/>
    </source>
</evidence>
<dbReference type="PANTHER" id="PTHR33254">
    <property type="entry name" value="4-HYDROXY-4-METHYL-2-OXOGLUTARATE ALDOLASE 3-RELATED"/>
    <property type="match status" value="1"/>
</dbReference>
<comment type="subunit">
    <text evidence="4">Homotrimer.</text>
</comment>
<keyword evidence="15" id="KW-1185">Reference proteome</keyword>
<evidence type="ECO:0000313" key="14">
    <source>
        <dbReference type="EMBL" id="ATY86606.1"/>
    </source>
</evidence>
<evidence type="ECO:0000256" key="7">
    <source>
        <dbReference type="ARBA" id="ARBA00016549"/>
    </source>
</evidence>
<proteinExistence type="inferred from homology"/>
<evidence type="ECO:0000313" key="15">
    <source>
        <dbReference type="Proteomes" id="UP000231932"/>
    </source>
</evidence>
<dbReference type="KEGG" id="kyr:CVV65_13240"/>
<evidence type="ECO:0000256" key="13">
    <source>
        <dbReference type="PIRSR" id="PIRSR605493-1"/>
    </source>
</evidence>
<evidence type="ECO:0000256" key="11">
    <source>
        <dbReference type="ARBA" id="ARBA00032305"/>
    </source>
</evidence>
<dbReference type="Gene3D" id="3.50.30.40">
    <property type="entry name" value="Ribonuclease E inhibitor RraA/RraA-like"/>
    <property type="match status" value="1"/>
</dbReference>
<comment type="cofactor">
    <cofactor evidence="2">
        <name>a divalent metal cation</name>
        <dbReference type="ChEBI" id="CHEBI:60240"/>
    </cofactor>
</comment>
<dbReference type="AlphaFoldDB" id="A0A2K8NBA4"/>
<keyword evidence="13" id="KW-0460">Magnesium</keyword>
<evidence type="ECO:0000256" key="1">
    <source>
        <dbReference type="ARBA" id="ARBA00001342"/>
    </source>
</evidence>
<comment type="catalytic activity">
    <reaction evidence="12">
        <text>oxaloacetate + H(+) = pyruvate + CO2</text>
        <dbReference type="Rhea" id="RHEA:15641"/>
        <dbReference type="ChEBI" id="CHEBI:15361"/>
        <dbReference type="ChEBI" id="CHEBI:15378"/>
        <dbReference type="ChEBI" id="CHEBI:16452"/>
        <dbReference type="ChEBI" id="CHEBI:16526"/>
        <dbReference type="EC" id="4.1.1.112"/>
    </reaction>
</comment>
<feature type="binding site" evidence="13">
    <location>
        <position position="110"/>
    </location>
    <ligand>
        <name>substrate</name>
    </ligand>
</feature>
<dbReference type="RefSeq" id="WP_100669526.1">
    <property type="nucleotide sequence ID" value="NZ_CP024955.1"/>
</dbReference>
<dbReference type="OrthoDB" id="9784786at2"/>
<name>A0A2K8NBA4_9BACL</name>
<feature type="binding site" evidence="13">
    <location>
        <position position="111"/>
    </location>
    <ligand>
        <name>Mg(2+)</name>
        <dbReference type="ChEBI" id="CHEBI:18420"/>
    </ligand>
</feature>
<dbReference type="GO" id="GO:0008948">
    <property type="term" value="F:oxaloacetate decarboxylase activity"/>
    <property type="evidence" value="ECO:0007669"/>
    <property type="project" value="UniProtKB-EC"/>
</dbReference>
<dbReference type="GO" id="GO:0046872">
    <property type="term" value="F:metal ion binding"/>
    <property type="evidence" value="ECO:0007669"/>
    <property type="project" value="UniProtKB-KW"/>
</dbReference>
<organism evidence="14 15">
    <name type="scientific">Kyrpidia spormannii</name>
    <dbReference type="NCBI Taxonomy" id="2055160"/>
    <lineage>
        <taxon>Bacteria</taxon>
        <taxon>Bacillati</taxon>
        <taxon>Bacillota</taxon>
        <taxon>Bacilli</taxon>
        <taxon>Bacillales</taxon>
        <taxon>Alicyclobacillaceae</taxon>
        <taxon>Kyrpidia</taxon>
    </lineage>
</organism>
<dbReference type="GO" id="GO:0047443">
    <property type="term" value="F:4-hydroxy-4-methyl-2-oxoglutarate aldolase activity"/>
    <property type="evidence" value="ECO:0007669"/>
    <property type="project" value="UniProtKB-EC"/>
</dbReference>
<comment type="cofactor">
    <cofactor evidence="13">
        <name>Mg(2+)</name>
        <dbReference type="ChEBI" id="CHEBI:18420"/>
    </cofactor>
</comment>
<dbReference type="PANTHER" id="PTHR33254:SF4">
    <property type="entry name" value="4-HYDROXY-4-METHYL-2-OXOGLUTARATE ALDOLASE 3-RELATED"/>
    <property type="match status" value="1"/>
</dbReference>
<evidence type="ECO:0000256" key="3">
    <source>
        <dbReference type="ARBA" id="ARBA00008621"/>
    </source>
</evidence>
<accession>A0A2K8NBA4</accession>
<evidence type="ECO:0000256" key="8">
    <source>
        <dbReference type="ARBA" id="ARBA00025046"/>
    </source>
</evidence>
<comment type="catalytic activity">
    <reaction evidence="1">
        <text>4-hydroxy-4-methyl-2-oxoglutarate = 2 pyruvate</text>
        <dbReference type="Rhea" id="RHEA:22748"/>
        <dbReference type="ChEBI" id="CHEBI:15361"/>
        <dbReference type="ChEBI" id="CHEBI:58276"/>
        <dbReference type="EC" id="4.1.3.17"/>
    </reaction>
</comment>
<sequence length="211" mass="21992">MSSSHLDSLITQFAELPTTCISDALAGLTNLDPAIKPLKKEWTVCGRAYPVKLRAADNLKLLQGIRDAQPGDVLIADAKGYLYNAVAGDFVIGLMKTLGLAGFVVDGAVRDVSGIQELDFPVFCRGTTVAAGGKSGAGEAGVPISCAGVTVHPGDIVVGDADGVVVVPAHQAEEVLAKAREKLEKDREREEGVLGNPDAARAYLDRVLGRG</sequence>
<protein>
    <recommendedName>
        <fullName evidence="7">Putative 4-hydroxy-4-methyl-2-oxoglutarate aldolase</fullName>
        <ecNumber evidence="6">4.1.1.112</ecNumber>
        <ecNumber evidence="5">4.1.3.17</ecNumber>
    </recommendedName>
    <alternativeName>
        <fullName evidence="11">Oxaloacetate decarboxylase</fullName>
    </alternativeName>
    <alternativeName>
        <fullName evidence="9">Regulator of ribonuclease activity homolog</fullName>
    </alternativeName>
    <alternativeName>
        <fullName evidence="10">RraA-like protein</fullName>
    </alternativeName>
</protein>